<organism evidence="1 2">
    <name type="scientific">Burkholderia phage BcepSauron</name>
    <dbReference type="NCBI Taxonomy" id="2530033"/>
    <lineage>
        <taxon>Viruses</taxon>
        <taxon>Duplodnaviria</taxon>
        <taxon>Heunggongvirae</taxon>
        <taxon>Uroviricota</taxon>
        <taxon>Caudoviricetes</taxon>
        <taxon>Sarumanvirus</taxon>
        <taxon>Sarumanvirus bcepsauron</taxon>
    </lineage>
</organism>
<keyword evidence="2" id="KW-1185">Reference proteome</keyword>
<dbReference type="Proteomes" id="UP000301424">
    <property type="component" value="Segment"/>
</dbReference>
<dbReference type="EMBL" id="MK552141">
    <property type="protein sequence ID" value="QBQ74474.1"/>
    <property type="molecule type" value="Genomic_DNA"/>
</dbReference>
<gene>
    <name evidence="1" type="ORF">BcepSauron_094</name>
</gene>
<reference evidence="1 2" key="1">
    <citation type="submission" date="2019-02" db="EMBL/GenBank/DDBJ databases">
        <title>Complete genome sequence of Burkholderia cenocepacia phage BcepSauron.</title>
        <authorList>
            <person name="Park K."/>
            <person name="Gonzalez C."/>
            <person name="Liu M."/>
            <person name="Gill J."/>
        </authorList>
    </citation>
    <scope>NUCLEOTIDE SEQUENCE [LARGE SCALE GENOMIC DNA]</scope>
</reference>
<evidence type="ECO:0000313" key="1">
    <source>
        <dbReference type="EMBL" id="QBQ74474.1"/>
    </source>
</evidence>
<name>A0A482ML24_9CAUD</name>
<proteinExistence type="predicted"/>
<sequence>MAKPKTYQEPRACTLELPKFRYLDDVSRYLDKLRDDVSESENLIRVQQQAVAYLTKPKENVTASLRGASVDATIKRVVVPHVKKLDAQYGTAEEIYDQYRALEAVEAQVALQFPDRRGEVAARVQQVLAELKAKGKDQIRRVLEFLSAVAHQHVPEAFDHVRQALAQELENHVRCAGTEQFLYVNVDASGSLVFTSYTMLSGAQADDGRRVPTLYVSLQWVLGSGYFVQINQEFCAPDSLERTTPLRDVQQVCEAAASMLADEGFDSPLGSDLPPALK</sequence>
<protein>
    <submittedName>
        <fullName evidence="1">Uncharacterized protein</fullName>
    </submittedName>
</protein>
<evidence type="ECO:0000313" key="2">
    <source>
        <dbReference type="Proteomes" id="UP000301424"/>
    </source>
</evidence>
<accession>A0A482ML24</accession>